<feature type="domain" description="HAMP" evidence="12">
    <location>
        <begin position="314"/>
        <end position="368"/>
    </location>
</feature>
<feature type="domain" description="Methyl-accepting transducer" evidence="11">
    <location>
        <begin position="387"/>
        <end position="637"/>
    </location>
</feature>
<dbReference type="OrthoDB" id="597657at2"/>
<evidence type="ECO:0000256" key="6">
    <source>
        <dbReference type="ARBA" id="ARBA00023136"/>
    </source>
</evidence>
<dbReference type="Pfam" id="PF00672">
    <property type="entry name" value="HAMP"/>
    <property type="match status" value="1"/>
</dbReference>
<dbReference type="InterPro" id="IPR003660">
    <property type="entry name" value="HAMP_dom"/>
</dbReference>
<evidence type="ECO:0000256" key="5">
    <source>
        <dbReference type="ARBA" id="ARBA00022989"/>
    </source>
</evidence>
<keyword evidence="3" id="KW-0145">Chemotaxis</keyword>
<keyword evidence="2" id="KW-1003">Cell membrane</keyword>
<dbReference type="InterPro" id="IPR029151">
    <property type="entry name" value="Sensor-like_sf"/>
</dbReference>
<feature type="transmembrane region" description="Helical" evidence="10">
    <location>
        <begin position="15"/>
        <end position="35"/>
    </location>
</feature>
<dbReference type="PANTHER" id="PTHR32089:SF112">
    <property type="entry name" value="LYSOZYME-LIKE PROTEIN-RELATED"/>
    <property type="match status" value="1"/>
</dbReference>
<keyword evidence="7 9" id="KW-0807">Transducer</keyword>
<feature type="transmembrane region" description="Helical" evidence="10">
    <location>
        <begin position="294"/>
        <end position="317"/>
    </location>
</feature>
<dbReference type="SMART" id="SM00304">
    <property type="entry name" value="HAMP"/>
    <property type="match status" value="1"/>
</dbReference>
<evidence type="ECO:0000259" key="12">
    <source>
        <dbReference type="PROSITE" id="PS50885"/>
    </source>
</evidence>
<keyword evidence="5 10" id="KW-1133">Transmembrane helix</keyword>
<dbReference type="Gene3D" id="3.30.450.20">
    <property type="entry name" value="PAS domain"/>
    <property type="match status" value="1"/>
</dbReference>
<evidence type="ECO:0000313" key="13">
    <source>
        <dbReference type="EMBL" id="AEB13422.1"/>
    </source>
</evidence>
<dbReference type="SMART" id="SM00283">
    <property type="entry name" value="MA"/>
    <property type="match status" value="1"/>
</dbReference>
<reference evidence="14" key="2">
    <citation type="submission" date="2011-04" db="EMBL/GenBank/DDBJ databases">
        <title>The complete genome of chromosome of Treponema succinifaciens DSM 2489.</title>
        <authorList>
            <person name="Lucas S."/>
            <person name="Copeland A."/>
            <person name="Lapidus A."/>
            <person name="Bruce D."/>
            <person name="Goodwin L."/>
            <person name="Pitluck S."/>
            <person name="Peters L."/>
            <person name="Kyrpides N."/>
            <person name="Mavromatis K."/>
            <person name="Ivanova N."/>
            <person name="Ovchinnikova G."/>
            <person name="Teshima H."/>
            <person name="Detter J.C."/>
            <person name="Tapia R."/>
            <person name="Han C."/>
            <person name="Land M."/>
            <person name="Hauser L."/>
            <person name="Markowitz V."/>
            <person name="Cheng J.-F."/>
            <person name="Hugenholtz P."/>
            <person name="Woyke T."/>
            <person name="Wu D."/>
            <person name="Gronow S."/>
            <person name="Wellnitz S."/>
            <person name="Brambilla E."/>
            <person name="Klenk H.-P."/>
            <person name="Eisen J.A."/>
        </authorList>
    </citation>
    <scope>NUCLEOTIDE SEQUENCE [LARGE SCALE GENOMIC DNA]</scope>
    <source>
        <strain evidence="14">ATCC 33096 / DSM 2489 / 6091</strain>
    </source>
</reference>
<dbReference type="PROSITE" id="PS50111">
    <property type="entry name" value="CHEMOTAXIS_TRANSDUC_2"/>
    <property type="match status" value="1"/>
</dbReference>
<evidence type="ECO:0000259" key="11">
    <source>
        <dbReference type="PROSITE" id="PS50111"/>
    </source>
</evidence>
<dbReference type="Pfam" id="PF00015">
    <property type="entry name" value="MCPsignal"/>
    <property type="match status" value="1"/>
</dbReference>
<protein>
    <submittedName>
        <fullName evidence="13">Methyl-accepting chemotaxis sensory transducer</fullName>
    </submittedName>
</protein>
<comment type="similarity">
    <text evidence="8">Belongs to the methyl-accepting chemotaxis (MCP) protein family.</text>
</comment>
<dbReference type="RefSeq" id="WP_013700729.1">
    <property type="nucleotide sequence ID" value="NC_015385.1"/>
</dbReference>
<dbReference type="CDD" id="cd06225">
    <property type="entry name" value="HAMP"/>
    <property type="match status" value="1"/>
</dbReference>
<name>F2NXV2_TRES6</name>
<dbReference type="STRING" id="869209.Tresu_0471"/>
<dbReference type="SUPFAM" id="SSF103190">
    <property type="entry name" value="Sensory domain-like"/>
    <property type="match status" value="1"/>
</dbReference>
<keyword evidence="14" id="KW-1185">Reference proteome</keyword>
<dbReference type="GO" id="GO:0005886">
    <property type="term" value="C:plasma membrane"/>
    <property type="evidence" value="ECO:0007669"/>
    <property type="project" value="UniProtKB-SubCell"/>
</dbReference>
<evidence type="ECO:0000256" key="2">
    <source>
        <dbReference type="ARBA" id="ARBA00022475"/>
    </source>
</evidence>
<evidence type="ECO:0000256" key="10">
    <source>
        <dbReference type="SAM" id="Phobius"/>
    </source>
</evidence>
<evidence type="ECO:0000256" key="8">
    <source>
        <dbReference type="ARBA" id="ARBA00029447"/>
    </source>
</evidence>
<evidence type="ECO:0000256" key="4">
    <source>
        <dbReference type="ARBA" id="ARBA00022692"/>
    </source>
</evidence>
<evidence type="ECO:0000313" key="14">
    <source>
        <dbReference type="Proteomes" id="UP000006852"/>
    </source>
</evidence>
<dbReference type="Gene3D" id="6.10.340.10">
    <property type="match status" value="1"/>
</dbReference>
<dbReference type="eggNOG" id="COG0840">
    <property type="taxonomic scope" value="Bacteria"/>
</dbReference>
<dbReference type="Gene3D" id="1.10.287.950">
    <property type="entry name" value="Methyl-accepting chemotaxis protein"/>
    <property type="match status" value="1"/>
</dbReference>
<dbReference type="EMBL" id="CP002631">
    <property type="protein sequence ID" value="AEB13422.1"/>
    <property type="molecule type" value="Genomic_DNA"/>
</dbReference>
<keyword evidence="6 10" id="KW-0472">Membrane</keyword>
<evidence type="ECO:0000256" key="3">
    <source>
        <dbReference type="ARBA" id="ARBA00022500"/>
    </source>
</evidence>
<dbReference type="Proteomes" id="UP000006852">
    <property type="component" value="Chromosome"/>
</dbReference>
<comment type="subcellular location">
    <subcellularLocation>
        <location evidence="1">Cell membrane</location>
        <topology evidence="1">Multi-pass membrane protein</topology>
    </subcellularLocation>
</comment>
<dbReference type="PANTHER" id="PTHR32089">
    <property type="entry name" value="METHYL-ACCEPTING CHEMOTAXIS PROTEIN MCPB"/>
    <property type="match status" value="1"/>
</dbReference>
<dbReference type="PROSITE" id="PS50885">
    <property type="entry name" value="HAMP"/>
    <property type="match status" value="1"/>
</dbReference>
<dbReference type="InterPro" id="IPR004089">
    <property type="entry name" value="MCPsignal_dom"/>
</dbReference>
<dbReference type="InterPro" id="IPR033479">
    <property type="entry name" value="dCache_1"/>
</dbReference>
<dbReference type="GO" id="GO:0007165">
    <property type="term" value="P:signal transduction"/>
    <property type="evidence" value="ECO:0007669"/>
    <property type="project" value="UniProtKB-KW"/>
</dbReference>
<reference evidence="13 14" key="1">
    <citation type="journal article" date="2011" name="Stand. Genomic Sci.">
        <title>Complete genome sequence of Treponema succinifaciens type strain (6091).</title>
        <authorList>
            <person name="Han C."/>
            <person name="Gronow S."/>
            <person name="Teshima H."/>
            <person name="Lapidus A."/>
            <person name="Nolan M."/>
            <person name="Lucas S."/>
            <person name="Hammon N."/>
            <person name="Deshpande S."/>
            <person name="Cheng J.F."/>
            <person name="Zeytun A."/>
            <person name="Tapia R."/>
            <person name="Goodwin L."/>
            <person name="Pitluck S."/>
            <person name="Liolios K."/>
            <person name="Pagani I."/>
            <person name="Ivanova N."/>
            <person name="Mavromatis K."/>
            <person name="Mikhailova N."/>
            <person name="Huntemann M."/>
            <person name="Pati A."/>
            <person name="Chen A."/>
            <person name="Palaniappan K."/>
            <person name="Land M."/>
            <person name="Hauser L."/>
            <person name="Brambilla E.M."/>
            <person name="Rohde M."/>
            <person name="Goker M."/>
            <person name="Woyke T."/>
            <person name="Bristow J."/>
            <person name="Eisen J.A."/>
            <person name="Markowitz V."/>
            <person name="Hugenholtz P."/>
            <person name="Kyrpides N.C."/>
            <person name="Klenk H.P."/>
            <person name="Detter J.C."/>
        </authorList>
    </citation>
    <scope>NUCLEOTIDE SEQUENCE [LARGE SCALE GENOMIC DNA]</scope>
    <source>
        <strain evidence="14">ATCC 33096 / DSM 2489 / 6091</strain>
    </source>
</reference>
<proteinExistence type="inferred from homology"/>
<dbReference type="AlphaFoldDB" id="F2NXV2"/>
<organism evidence="13 14">
    <name type="scientific">Treponema succinifaciens (strain ATCC 33096 / DSM 2489 / 6091)</name>
    <dbReference type="NCBI Taxonomy" id="869209"/>
    <lineage>
        <taxon>Bacteria</taxon>
        <taxon>Pseudomonadati</taxon>
        <taxon>Spirochaetota</taxon>
        <taxon>Spirochaetia</taxon>
        <taxon>Spirochaetales</taxon>
        <taxon>Treponemataceae</taxon>
        <taxon>Treponema</taxon>
    </lineage>
</organism>
<dbReference type="GeneID" id="302997685"/>
<sequence length="701" mass="75746">MANKGKLRVTLTVKLFVMFIIVTVFSSISVGMVSYKNAAKGLTESVYARIEDASTDVVDKVVAINEKHFQTLHALAELTIIKDENASLEEKQNQLKSISATLADNFENLAFYDAKGDAIVSDGRIMNFGTRAYFTEAFAGKDYTSDPTHSPVTDSILQHYSVPVYNENHRPIGVIVMVISGNSVEETIKDIDIGGGMHPLVINWATASTIANVNEDTEKSQEEGGATLDDTQGLGLILNNIFAGKEGIDEFVDPNTHAHLLASYKRIPGTTWTVFAVAPFDIYFNSLRSLRTTVFFIIIFTIVVAGGIVFFLIGLLIKPLKTVRNSIETIASGNADLTHRIPEATNDEIGDVVNGFNAFVEKLQGIVKNLQNSKTSLITVDTDLQSSTQDTSASITEIIANIESVNNQIISQADSVQETAGAVNQISSNIESLEHMIKSQAACVTEASSAVEEMIGNINSVNISVGKMISSFSTLQKHSSEGFTTQSNANEKIIRIEEQSKMLQDANTAIANIAEQTNLLAMNAAIEAAHAGEAGKGFAVVADEIRKLSETSTDQSKTIGSELQKIQETIQDVVNVSNETNTAFAAIERSIAETSQIVEQIKGAMEEQQIGSKQIIDALKSMNNSTSEVHSASSEMTESNKHILSEIQKLQDATETMKGSIEEMHTGAEKINETGAALSTISGKVAENIKQIGSEIDLFKV</sequence>
<dbReference type="KEGG" id="tsu:Tresu_0471"/>
<evidence type="ECO:0000256" key="7">
    <source>
        <dbReference type="ARBA" id="ARBA00023224"/>
    </source>
</evidence>
<dbReference type="Pfam" id="PF02743">
    <property type="entry name" value="dCache_1"/>
    <property type="match status" value="1"/>
</dbReference>
<keyword evidence="4 10" id="KW-0812">Transmembrane</keyword>
<dbReference type="HOGENOM" id="CLU_000445_107_19_12"/>
<dbReference type="SUPFAM" id="SSF58104">
    <property type="entry name" value="Methyl-accepting chemotaxis protein (MCP) signaling domain"/>
    <property type="match status" value="1"/>
</dbReference>
<dbReference type="GO" id="GO:0006935">
    <property type="term" value="P:chemotaxis"/>
    <property type="evidence" value="ECO:0007669"/>
    <property type="project" value="UniProtKB-KW"/>
</dbReference>
<dbReference type="CDD" id="cd12914">
    <property type="entry name" value="PDC1_DGC_like"/>
    <property type="match status" value="1"/>
</dbReference>
<accession>F2NXV2</accession>
<gene>
    <name evidence="13" type="ordered locus">Tresu_0471</name>
</gene>
<evidence type="ECO:0000256" key="9">
    <source>
        <dbReference type="PROSITE-ProRule" id="PRU00284"/>
    </source>
</evidence>
<evidence type="ECO:0000256" key="1">
    <source>
        <dbReference type="ARBA" id="ARBA00004651"/>
    </source>
</evidence>